<feature type="compositionally biased region" description="Low complexity" evidence="13">
    <location>
        <begin position="893"/>
        <end position="904"/>
    </location>
</feature>
<dbReference type="Pfam" id="PF23037">
    <property type="entry name" value="KOWx_SPT5"/>
    <property type="match status" value="1"/>
</dbReference>
<dbReference type="GO" id="GO:0003729">
    <property type="term" value="F:mRNA binding"/>
    <property type="evidence" value="ECO:0007669"/>
    <property type="project" value="TreeGrafter"/>
</dbReference>
<dbReference type="EMBL" id="QQZK01000190">
    <property type="protein sequence ID" value="KAF5094366.1"/>
    <property type="molecule type" value="Genomic_DNA"/>
</dbReference>
<dbReference type="GO" id="GO:0032044">
    <property type="term" value="C:DSIF complex"/>
    <property type="evidence" value="ECO:0007669"/>
    <property type="project" value="TreeGrafter"/>
</dbReference>
<feature type="domain" description="NusG-like N-terminal" evidence="14">
    <location>
        <begin position="148"/>
        <end position="237"/>
    </location>
</feature>
<dbReference type="GO" id="GO:0000785">
    <property type="term" value="C:chromatin"/>
    <property type="evidence" value="ECO:0007669"/>
    <property type="project" value="UniProtKB-ARBA"/>
</dbReference>
<dbReference type="GO" id="GO:0032784">
    <property type="term" value="P:regulation of DNA-templated transcription elongation"/>
    <property type="evidence" value="ECO:0007669"/>
    <property type="project" value="InterPro"/>
</dbReference>
<dbReference type="SMART" id="SM00176">
    <property type="entry name" value="RAN"/>
    <property type="match status" value="1"/>
</dbReference>
<feature type="compositionally biased region" description="Polar residues" evidence="13">
    <location>
        <begin position="1108"/>
        <end position="1120"/>
    </location>
</feature>
<organism evidence="17 18">
    <name type="scientific">Geotrichum candidum</name>
    <name type="common">Oospora lactis</name>
    <name type="synonym">Dipodascus geotrichum</name>
    <dbReference type="NCBI Taxonomy" id="1173061"/>
    <lineage>
        <taxon>Eukaryota</taxon>
        <taxon>Fungi</taxon>
        <taxon>Dikarya</taxon>
        <taxon>Ascomycota</taxon>
        <taxon>Saccharomycotina</taxon>
        <taxon>Dipodascomycetes</taxon>
        <taxon>Dipodascales</taxon>
        <taxon>Dipodascaceae</taxon>
        <taxon>Geotrichum</taxon>
    </lineage>
</organism>
<keyword evidence="5" id="KW-0547">Nucleotide-binding</keyword>
<dbReference type="FunFam" id="3.30.70.940:FF:000005">
    <property type="entry name" value="Transcription elongation factor SPT5"/>
    <property type="match status" value="1"/>
</dbReference>
<evidence type="ECO:0000256" key="9">
    <source>
        <dbReference type="ARBA" id="ARBA00023288"/>
    </source>
</evidence>
<feature type="region of interest" description="Disordered" evidence="13">
    <location>
        <begin position="728"/>
        <end position="922"/>
    </location>
</feature>
<dbReference type="InterPro" id="IPR005225">
    <property type="entry name" value="Small_GTP-bd"/>
</dbReference>
<dbReference type="PRINTS" id="PR00449">
    <property type="entry name" value="RASTRNSFRMNG"/>
</dbReference>
<feature type="domain" description="KOW" evidence="15">
    <location>
        <begin position="243"/>
        <end position="270"/>
    </location>
</feature>
<dbReference type="InterPro" id="IPR041978">
    <property type="entry name" value="KOW_Spt5_5"/>
</dbReference>
<dbReference type="CDD" id="cd09888">
    <property type="entry name" value="NGN_Euk"/>
    <property type="match status" value="1"/>
</dbReference>
<dbReference type="CDD" id="cd06084">
    <property type="entry name" value="KOW_Spt5_4"/>
    <property type="match status" value="1"/>
</dbReference>
<dbReference type="CDD" id="cd06083">
    <property type="entry name" value="KOW_Spt5_3"/>
    <property type="match status" value="1"/>
</dbReference>
<feature type="region of interest" description="Disordered" evidence="13">
    <location>
        <begin position="1089"/>
        <end position="1120"/>
    </location>
</feature>
<accession>A0A9P5G0A3</accession>
<dbReference type="Pfam" id="PF00071">
    <property type="entry name" value="Ras"/>
    <property type="match status" value="1"/>
</dbReference>
<dbReference type="FunFam" id="2.30.30.30:FF:000018">
    <property type="entry name" value="Transcription elongation factor SPT5"/>
    <property type="match status" value="1"/>
</dbReference>
<dbReference type="PROSITE" id="PS51421">
    <property type="entry name" value="RAS"/>
    <property type="match status" value="1"/>
</dbReference>
<feature type="compositionally biased region" description="Basic and acidic residues" evidence="13">
    <location>
        <begin position="633"/>
        <end position="649"/>
    </location>
</feature>
<evidence type="ECO:0000256" key="8">
    <source>
        <dbReference type="ARBA" id="ARBA00023242"/>
    </source>
</evidence>
<dbReference type="InterPro" id="IPR008991">
    <property type="entry name" value="Translation_prot_SH3-like_sf"/>
</dbReference>
<dbReference type="Pfam" id="PF00467">
    <property type="entry name" value="KOW"/>
    <property type="match status" value="1"/>
</dbReference>
<reference evidence="17" key="2">
    <citation type="submission" date="2020-01" db="EMBL/GenBank/DDBJ databases">
        <authorList>
            <person name="Perkins V."/>
            <person name="Lessard M.-H."/>
            <person name="Dugat-Bony E."/>
            <person name="Frenette M."/>
            <person name="Labrie S."/>
        </authorList>
    </citation>
    <scope>NUCLEOTIDE SEQUENCE</scope>
    <source>
        <strain evidence="17">LMA-70</strain>
    </source>
</reference>
<protein>
    <recommendedName>
        <fullName evidence="4 12">Transcription elongation factor SPT5</fullName>
    </recommendedName>
</protein>
<comment type="caution">
    <text evidence="17">The sequence shown here is derived from an EMBL/GenBank/DDBJ whole genome shotgun (WGS) entry which is preliminary data.</text>
</comment>
<dbReference type="Gene3D" id="3.30.70.940">
    <property type="entry name" value="NusG, N-terminal domain"/>
    <property type="match status" value="1"/>
</dbReference>
<evidence type="ECO:0000259" key="15">
    <source>
        <dbReference type="SMART" id="SM00739"/>
    </source>
</evidence>
<dbReference type="InterPro" id="IPR005100">
    <property type="entry name" value="NGN-domain"/>
</dbReference>
<dbReference type="InterPro" id="IPR041975">
    <property type="entry name" value="KOW_Spt5_2"/>
</dbReference>
<dbReference type="AlphaFoldDB" id="A0A9P5G0A3"/>
<dbReference type="SUPFAM" id="SSF50104">
    <property type="entry name" value="Translation proteins SH3-like domain"/>
    <property type="match status" value="1"/>
</dbReference>
<dbReference type="Gene3D" id="3.40.50.300">
    <property type="entry name" value="P-loop containing nucleotide triphosphate hydrolases"/>
    <property type="match status" value="1"/>
</dbReference>
<dbReference type="InterPro" id="IPR024945">
    <property type="entry name" value="Spt5_C_dom"/>
</dbReference>
<dbReference type="GO" id="GO:0006368">
    <property type="term" value="P:transcription elongation by RNA polymerase II"/>
    <property type="evidence" value="ECO:0007669"/>
    <property type="project" value="TreeGrafter"/>
</dbReference>
<evidence type="ECO:0000313" key="17">
    <source>
        <dbReference type="EMBL" id="KAF5094366.1"/>
    </source>
</evidence>
<keyword evidence="8 12" id="KW-0539">Nucleus</keyword>
<dbReference type="Pfam" id="PF23284">
    <property type="entry name" value="KOW2_Spt5"/>
    <property type="match status" value="1"/>
</dbReference>
<dbReference type="PANTHER" id="PTHR11125:SF7">
    <property type="entry name" value="TRANSCRIPTION ELONGATION FACTOR SPT5"/>
    <property type="match status" value="1"/>
</dbReference>
<evidence type="ECO:0000256" key="2">
    <source>
        <dbReference type="ARBA" id="ARBA00006270"/>
    </source>
</evidence>
<dbReference type="SMART" id="SM00173">
    <property type="entry name" value="RAS"/>
    <property type="match status" value="1"/>
</dbReference>
<dbReference type="Pfam" id="PF12815">
    <property type="entry name" value="CTD"/>
    <property type="match status" value="1"/>
</dbReference>
<dbReference type="InterPro" id="IPR036735">
    <property type="entry name" value="NGN_dom_sf"/>
</dbReference>
<feature type="region of interest" description="Disordered" evidence="13">
    <location>
        <begin position="633"/>
        <end position="663"/>
    </location>
</feature>
<comment type="subcellular location">
    <subcellularLocation>
        <location evidence="1 12">Nucleus</location>
    </subcellularLocation>
</comment>
<feature type="region of interest" description="Disordered" evidence="13">
    <location>
        <begin position="1"/>
        <end position="96"/>
    </location>
</feature>
<dbReference type="InterPro" id="IPR001806">
    <property type="entry name" value="Small_GTPase"/>
</dbReference>
<dbReference type="SUPFAM" id="SSF52540">
    <property type="entry name" value="P-loop containing nucleoside triphosphate hydrolases"/>
    <property type="match status" value="1"/>
</dbReference>
<feature type="domain" description="KOW" evidence="15">
    <location>
        <begin position="399"/>
        <end position="426"/>
    </location>
</feature>
<dbReference type="InterPro" id="IPR027417">
    <property type="entry name" value="P-loop_NTPase"/>
</dbReference>
<dbReference type="FunFam" id="3.40.50.300:FF:001447">
    <property type="entry name" value="Ras-related protein Rab-1B"/>
    <property type="match status" value="1"/>
</dbReference>
<dbReference type="InterPro" id="IPR041977">
    <property type="entry name" value="KOW_Spt5_4"/>
</dbReference>
<evidence type="ECO:0000256" key="13">
    <source>
        <dbReference type="SAM" id="MobiDB-lite"/>
    </source>
</evidence>
<dbReference type="InterPro" id="IPR057289">
    <property type="entry name" value="Rab1/Ypt1"/>
</dbReference>
<dbReference type="Pfam" id="PF03439">
    <property type="entry name" value="Spt5-NGN"/>
    <property type="match status" value="1"/>
</dbReference>
<dbReference type="Pfam" id="PF11942">
    <property type="entry name" value="Spt5_N"/>
    <property type="match status" value="1"/>
</dbReference>
<reference evidence="17" key="1">
    <citation type="journal article" date="2020" name="Front. Microbiol.">
        <title>Phenotypic and Genetic Characterization of the Cheese Ripening Yeast Geotrichum candidum.</title>
        <authorList>
            <person name="Perkins V."/>
            <person name="Vignola S."/>
            <person name="Lessard M.H."/>
            <person name="Plante P.L."/>
            <person name="Corbeil J."/>
            <person name="Dugat-Bony E."/>
            <person name="Frenette M."/>
            <person name="Labrie S."/>
        </authorList>
    </citation>
    <scope>NUCLEOTIDE SEQUENCE</scope>
    <source>
        <strain evidence="17">LMA-70</strain>
    </source>
</reference>
<evidence type="ECO:0000313" key="18">
    <source>
        <dbReference type="Proteomes" id="UP000750522"/>
    </source>
</evidence>
<comment type="similarity">
    <text evidence="3 12">Belongs to the SPT5 family.</text>
</comment>
<dbReference type="GO" id="GO:0006357">
    <property type="term" value="P:regulation of transcription by RNA polymerase II"/>
    <property type="evidence" value="ECO:0007669"/>
    <property type="project" value="InterPro"/>
</dbReference>
<dbReference type="InterPro" id="IPR041976">
    <property type="entry name" value="KOW_Spt5_3"/>
</dbReference>
<evidence type="ECO:0000256" key="5">
    <source>
        <dbReference type="ARBA" id="ARBA00022741"/>
    </source>
</evidence>
<dbReference type="SMART" id="SM01104">
    <property type="entry name" value="CTD"/>
    <property type="match status" value="1"/>
</dbReference>
<dbReference type="InterPro" id="IPR041973">
    <property type="entry name" value="KOW_Spt5_1"/>
</dbReference>
<dbReference type="GO" id="GO:0003924">
    <property type="term" value="F:GTPase activity"/>
    <property type="evidence" value="ECO:0007669"/>
    <property type="project" value="InterPro"/>
</dbReference>
<dbReference type="Pfam" id="PF23290">
    <property type="entry name" value="KOW5_SPT5"/>
    <property type="match status" value="1"/>
</dbReference>
<keyword evidence="6" id="KW-0342">GTP-binding</keyword>
<evidence type="ECO:0000256" key="6">
    <source>
        <dbReference type="ARBA" id="ARBA00023134"/>
    </source>
</evidence>
<feature type="domain" description="Spt5 C-terminal" evidence="16">
    <location>
        <begin position="791"/>
        <end position="935"/>
    </location>
</feature>
<dbReference type="Pfam" id="PF23042">
    <property type="entry name" value="KOW1_SPT5"/>
    <property type="match status" value="1"/>
</dbReference>
<dbReference type="PIRSF" id="PIRSF036945">
    <property type="entry name" value="Spt5"/>
    <property type="match status" value="1"/>
</dbReference>
<keyword evidence="7 12" id="KW-0804">Transcription</keyword>
<dbReference type="Proteomes" id="UP000750522">
    <property type="component" value="Unassembled WGS sequence"/>
</dbReference>
<comment type="similarity">
    <text evidence="2">Belongs to the small GTPase superfamily. Rab family.</text>
</comment>
<dbReference type="GO" id="GO:0005525">
    <property type="term" value="F:GTP binding"/>
    <property type="evidence" value="ECO:0007669"/>
    <property type="project" value="UniProtKB-KW"/>
</dbReference>
<sequence length="1120" mass="123121">MAESSDIENSKEHFADEGSEEEEEIITSRKHYSDDEEDEEEEEEDEGPFLDVEASVDEDEEDYDDDDDGLLKEDGFIQENDEGDEEEVQVHDDRLHREVDRRRDAIVEQDAEQLASEYREKYGRSTASKYNGESGAVPQRLLLPSVQDPNIWGVRCKPGKEKELVRLILKKKFSLQNTKTPLEIFSAFQRDTFSGYIYIEARKQTAIAQAIKGFANVYLQNMILVPIKEYPDLLRVNKSKEQELTPGTYVRIKRGKYQGDLAVVENLLENGLEARLKIVPRLDYGKSAALFAASNLDSKRKRPAYNSAKNRPPPRLFSENDAIQHDQRNLQRRGPKSFFYQNEEYENGYLLKDYKLSFLITENVRPTLEELGRFNNAIEDGIDLNALSVTLKQDLASATFQNGEHVEISSGEQAGVNGRVISTQNEIVTIAVTSGVLKGQRMDVPSDNLRKKFSIGDHVRVVSGNYNGETGMVVNVSKDNVILLSDLSKNEITVFSRDLKEASDTSGVNILGSFELHDLVQLNVQTVGCIVKIERDSVGVLGQDGQIRKLTPAQIIMKLKDTRNSFATDRNGNEIKVGDTVKELHGEGRTGVILHIYRSTLFLHNKGLQENLGVFVSSIGNVTTVAVKGARVDLHKTEPRQQQQRDNRGSMRPPMIRQGGGRDRIIGKIVTIGRGSQYKGMKGVVKDTTDSEARVELESKNKVVTVSKEKLLFDDNGKTVSYTEFSVPRRLQHLTQPNGGKNGGGRTPSWGGQTPGNRTPGWGGQTPGGRTPGWAGNRGNATPSWGNRPSGGRTPAWSSGSKTPAYGDSGSQTPSWNTGGRTPAWNAGARTPSHGGSTPGRSSAWDAGARTPARTWEGNTGRSQDYNDSRSQSWYNDNRSSDARTPGVPMSAPTPGGYPATPGALSAPTPGVYHNDGGYETAPTPGVEAYDAKTPAATAPTPGAWDAYTESYISTIGVDFKIRTIDLDGKTVKLQIWDTAGQERFRTITSSYYRGAHGIIVVYDTTEQESFNNVKQWFQEIDRYATEGVNKLLVGNKSDMTDKKVVDTAVAKEFADSMGISFIETSAKQSTNVQEAFLTMAAQIKERLGGSGANDGGSNEKAGVNLRGGQSVSQTNSGCC</sequence>
<evidence type="ECO:0000256" key="1">
    <source>
        <dbReference type="ARBA" id="ARBA00004123"/>
    </source>
</evidence>
<feature type="domain" description="KOW" evidence="15">
    <location>
        <begin position="574"/>
        <end position="599"/>
    </location>
</feature>
<dbReference type="PROSITE" id="PS51419">
    <property type="entry name" value="RAB"/>
    <property type="match status" value="1"/>
</dbReference>
<dbReference type="CDD" id="cd06082">
    <property type="entry name" value="KOW_Spt5_2"/>
    <property type="match status" value="1"/>
</dbReference>
<dbReference type="InterPro" id="IPR006645">
    <property type="entry name" value="NGN-like_dom"/>
</dbReference>
<feature type="compositionally biased region" description="Acidic residues" evidence="13">
    <location>
        <begin position="34"/>
        <end position="68"/>
    </location>
</feature>
<dbReference type="InterPro" id="IPR005824">
    <property type="entry name" value="KOW"/>
</dbReference>
<gene>
    <name evidence="17" type="ORF">DV451_005032</name>
</gene>
<dbReference type="InterPro" id="IPR057936">
    <property type="entry name" value="KOWx_Spt5"/>
</dbReference>
<dbReference type="SMART" id="SM00175">
    <property type="entry name" value="RAB"/>
    <property type="match status" value="1"/>
</dbReference>
<dbReference type="InterPro" id="IPR017071">
    <property type="entry name" value="TF_Spt5_eukaryote"/>
</dbReference>
<dbReference type="PROSITE" id="PS51420">
    <property type="entry name" value="RHO"/>
    <property type="match status" value="1"/>
</dbReference>
<comment type="function">
    <text evidence="10 12">The SPT4-SPT5 complex mediates both activation and inhibition of transcription elongation, and plays a role in pre-mRNA processing. This complex seems to be important for the stability of the RNA polymerase II elongation machinery on the chromatin template but not for the inherent ability of this machinery to translocate down the gene.</text>
</comment>
<dbReference type="CDD" id="cd06085">
    <property type="entry name" value="KOW_Spt5_5"/>
    <property type="match status" value="1"/>
</dbReference>
<dbReference type="NCBIfam" id="TIGR00231">
    <property type="entry name" value="small_GTP"/>
    <property type="match status" value="1"/>
</dbReference>
<dbReference type="InterPro" id="IPR039659">
    <property type="entry name" value="SPT5"/>
</dbReference>
<dbReference type="Gene3D" id="2.30.30.30">
    <property type="match status" value="3"/>
</dbReference>
<keyword evidence="9" id="KW-0449">Lipoprotein</keyword>
<evidence type="ECO:0000256" key="4">
    <source>
        <dbReference type="ARBA" id="ARBA00020181"/>
    </source>
</evidence>
<evidence type="ECO:0000256" key="11">
    <source>
        <dbReference type="ARBA" id="ARBA00025870"/>
    </source>
</evidence>
<dbReference type="CDD" id="cd01869">
    <property type="entry name" value="Rab1_Ypt1"/>
    <property type="match status" value="1"/>
</dbReference>
<dbReference type="CDD" id="cd06081">
    <property type="entry name" value="KOW_Spt5_1"/>
    <property type="match status" value="1"/>
</dbReference>
<dbReference type="InterPro" id="IPR014722">
    <property type="entry name" value="Rib_uL2_dom2"/>
</dbReference>
<dbReference type="PANTHER" id="PTHR11125">
    <property type="entry name" value="SUPPRESSOR OF TY 5"/>
    <property type="match status" value="1"/>
</dbReference>
<dbReference type="InterPro" id="IPR022581">
    <property type="entry name" value="Spt5_N"/>
</dbReference>
<evidence type="ECO:0000259" key="14">
    <source>
        <dbReference type="SMART" id="SM00738"/>
    </source>
</evidence>
<dbReference type="SMART" id="SM00738">
    <property type="entry name" value="NGN"/>
    <property type="match status" value="1"/>
</dbReference>
<evidence type="ECO:0000256" key="12">
    <source>
        <dbReference type="PIRNR" id="PIRNR036945"/>
    </source>
</evidence>
<proteinExistence type="inferred from homology"/>
<dbReference type="InterPro" id="IPR039385">
    <property type="entry name" value="NGN_Euk"/>
</dbReference>
<feature type="compositionally biased region" description="Gly residues" evidence="13">
    <location>
        <begin position="761"/>
        <end position="771"/>
    </location>
</feature>
<feature type="compositionally biased region" description="Polar residues" evidence="13">
    <location>
        <begin position="809"/>
        <end position="820"/>
    </location>
</feature>
<evidence type="ECO:0000256" key="7">
    <source>
        <dbReference type="ARBA" id="ARBA00023163"/>
    </source>
</evidence>
<feature type="domain" description="KOW" evidence="15">
    <location>
        <begin position="452"/>
        <end position="479"/>
    </location>
</feature>
<feature type="compositionally biased region" description="Polar residues" evidence="13">
    <location>
        <begin position="857"/>
        <end position="878"/>
    </location>
</feature>
<evidence type="ECO:0000256" key="3">
    <source>
        <dbReference type="ARBA" id="ARBA00006956"/>
    </source>
</evidence>
<comment type="subunit">
    <text evidence="11">Component of the SPT4-SPT5 complex. Interacts with RNA polymerase II.</text>
</comment>
<evidence type="ECO:0000259" key="16">
    <source>
        <dbReference type="SMART" id="SM01104"/>
    </source>
</evidence>
<name>A0A9P5G0A3_GEOCN</name>
<evidence type="ECO:0000256" key="10">
    <source>
        <dbReference type="ARBA" id="ARBA00024691"/>
    </source>
</evidence>
<dbReference type="Pfam" id="PF23291">
    <property type="entry name" value="KOW4_SPT5"/>
    <property type="match status" value="1"/>
</dbReference>
<dbReference type="SMART" id="SM00739">
    <property type="entry name" value="KOW"/>
    <property type="match status" value="4"/>
</dbReference>
<dbReference type="SMART" id="SM00174">
    <property type="entry name" value="RHO"/>
    <property type="match status" value="1"/>
</dbReference>